<name>B9SNK5_RICCO</name>
<evidence type="ECO:0000313" key="2">
    <source>
        <dbReference type="Proteomes" id="UP000008311"/>
    </source>
</evidence>
<gene>
    <name evidence="1" type="ORF">RCOM_0737950</name>
</gene>
<keyword evidence="2" id="KW-1185">Reference proteome</keyword>
<dbReference type="InParanoid" id="B9SNK5"/>
<dbReference type="Proteomes" id="UP000008311">
    <property type="component" value="Unassembled WGS sequence"/>
</dbReference>
<dbReference type="EMBL" id="EQ974046">
    <property type="protein sequence ID" value="EEF34826.1"/>
    <property type="molecule type" value="Genomic_DNA"/>
</dbReference>
<sequence length="84" mass="9164">MVNSRSDLSLIDLTIPQGNSKGVGTLVHALVGEVDPLAPDPPLNVLSHHVREVADFFNAYRRSGGFSEGYKEEKRHLCGARSYA</sequence>
<protein>
    <submittedName>
        <fullName evidence="1">Uncharacterized protein</fullName>
    </submittedName>
</protein>
<organism evidence="1 2">
    <name type="scientific">Ricinus communis</name>
    <name type="common">Castor bean</name>
    <dbReference type="NCBI Taxonomy" id="3988"/>
    <lineage>
        <taxon>Eukaryota</taxon>
        <taxon>Viridiplantae</taxon>
        <taxon>Streptophyta</taxon>
        <taxon>Embryophyta</taxon>
        <taxon>Tracheophyta</taxon>
        <taxon>Spermatophyta</taxon>
        <taxon>Magnoliopsida</taxon>
        <taxon>eudicotyledons</taxon>
        <taxon>Gunneridae</taxon>
        <taxon>Pentapetalae</taxon>
        <taxon>rosids</taxon>
        <taxon>fabids</taxon>
        <taxon>Malpighiales</taxon>
        <taxon>Euphorbiaceae</taxon>
        <taxon>Acalyphoideae</taxon>
        <taxon>Acalypheae</taxon>
        <taxon>Ricinus</taxon>
    </lineage>
</organism>
<evidence type="ECO:0000313" key="1">
    <source>
        <dbReference type="EMBL" id="EEF34826.1"/>
    </source>
</evidence>
<dbReference type="AlphaFoldDB" id="B9SNK5"/>
<proteinExistence type="predicted"/>
<reference evidence="2" key="1">
    <citation type="journal article" date="2010" name="Nat. Biotechnol.">
        <title>Draft genome sequence of the oilseed species Ricinus communis.</title>
        <authorList>
            <person name="Chan A.P."/>
            <person name="Crabtree J."/>
            <person name="Zhao Q."/>
            <person name="Lorenzi H."/>
            <person name="Orvis J."/>
            <person name="Puiu D."/>
            <person name="Melake-Berhan A."/>
            <person name="Jones K.M."/>
            <person name="Redman J."/>
            <person name="Chen G."/>
            <person name="Cahoon E.B."/>
            <person name="Gedil M."/>
            <person name="Stanke M."/>
            <person name="Haas B.J."/>
            <person name="Wortman J.R."/>
            <person name="Fraser-Liggett C.M."/>
            <person name="Ravel J."/>
            <person name="Rabinowicz P.D."/>
        </authorList>
    </citation>
    <scope>NUCLEOTIDE SEQUENCE [LARGE SCALE GENOMIC DNA]</scope>
    <source>
        <strain evidence="2">cv. Hale</strain>
    </source>
</reference>
<accession>B9SNK5</accession>